<feature type="compositionally biased region" description="Low complexity" evidence="8">
    <location>
        <begin position="550"/>
        <end position="577"/>
    </location>
</feature>
<dbReference type="InParanoid" id="A0A7M7KMQ8"/>
<feature type="compositionally biased region" description="Basic and acidic residues" evidence="8">
    <location>
        <begin position="733"/>
        <end position="759"/>
    </location>
</feature>
<feature type="region of interest" description="Disordered" evidence="8">
    <location>
        <begin position="347"/>
        <end position="424"/>
    </location>
</feature>
<protein>
    <recommendedName>
        <fullName evidence="13">Histone-lysine N-methyltransferase</fullName>
    </recommendedName>
</protein>
<accession>A0A7M7KMQ8</accession>
<evidence type="ECO:0000256" key="6">
    <source>
        <dbReference type="ARBA" id="ARBA00023125"/>
    </source>
</evidence>
<dbReference type="PROSITE" id="PS50868">
    <property type="entry name" value="POST_SET"/>
    <property type="match status" value="1"/>
</dbReference>
<dbReference type="EnsemblMetazoa" id="XM_022813534">
    <property type="protein sequence ID" value="XP_022669269"/>
    <property type="gene ID" value="LOC111253719"/>
</dbReference>
<name>A0A7M7KMQ8_VARDE</name>
<dbReference type="RefSeq" id="XP_022669271.1">
    <property type="nucleotide sequence ID" value="XM_022813536.1"/>
</dbReference>
<proteinExistence type="predicted"/>
<feature type="region of interest" description="Disordered" evidence="8">
    <location>
        <begin position="809"/>
        <end position="995"/>
    </location>
</feature>
<feature type="compositionally biased region" description="Polar residues" evidence="8">
    <location>
        <begin position="823"/>
        <end position="834"/>
    </location>
</feature>
<evidence type="ECO:0000256" key="1">
    <source>
        <dbReference type="ARBA" id="ARBA00022603"/>
    </source>
</evidence>
<evidence type="ECO:0000256" key="2">
    <source>
        <dbReference type="ARBA" id="ARBA00022679"/>
    </source>
</evidence>
<dbReference type="EnsemblMetazoa" id="XM_022813536">
    <property type="protein sequence ID" value="XP_022669271"/>
    <property type="gene ID" value="LOC111253719"/>
</dbReference>
<dbReference type="InterPro" id="IPR003616">
    <property type="entry name" value="Post-SET_dom"/>
</dbReference>
<keyword evidence="1" id="KW-0489">Methyltransferase</keyword>
<keyword evidence="12" id="KW-1185">Reference proteome</keyword>
<dbReference type="SMART" id="SM00317">
    <property type="entry name" value="SET"/>
    <property type="match status" value="1"/>
</dbReference>
<evidence type="ECO:0000259" key="10">
    <source>
        <dbReference type="PROSITE" id="PS50868"/>
    </source>
</evidence>
<dbReference type="EnsemblMetazoa" id="XM_022813537">
    <property type="protein sequence ID" value="XP_022669272"/>
    <property type="gene ID" value="LOC111253719"/>
</dbReference>
<keyword evidence="7" id="KW-0804">Transcription</keyword>
<dbReference type="RefSeq" id="XP_022669269.1">
    <property type="nucleotide sequence ID" value="XM_022813534.1"/>
</dbReference>
<feature type="compositionally biased region" description="Low complexity" evidence="8">
    <location>
        <begin position="843"/>
        <end position="860"/>
    </location>
</feature>
<evidence type="ECO:0000259" key="9">
    <source>
        <dbReference type="PROSITE" id="PS50280"/>
    </source>
</evidence>
<dbReference type="InterPro" id="IPR046341">
    <property type="entry name" value="SET_dom_sf"/>
</dbReference>
<dbReference type="GO" id="GO:0032259">
    <property type="term" value="P:methylation"/>
    <property type="evidence" value="ECO:0007669"/>
    <property type="project" value="UniProtKB-KW"/>
</dbReference>
<feature type="region of interest" description="Disordered" evidence="8">
    <location>
        <begin position="1040"/>
        <end position="1068"/>
    </location>
</feature>
<keyword evidence="2" id="KW-0808">Transferase</keyword>
<evidence type="ECO:0000313" key="11">
    <source>
        <dbReference type="EnsemblMetazoa" id="XP_022669270"/>
    </source>
</evidence>
<evidence type="ECO:0000256" key="3">
    <source>
        <dbReference type="ARBA" id="ARBA00022691"/>
    </source>
</evidence>
<dbReference type="InterPro" id="IPR001214">
    <property type="entry name" value="SET_dom"/>
</dbReference>
<dbReference type="Pfam" id="PF00856">
    <property type="entry name" value="SET"/>
    <property type="match status" value="1"/>
</dbReference>
<keyword evidence="3" id="KW-0949">S-adenosyl-L-methionine</keyword>
<keyword evidence="5" id="KW-0103">Bromodomain</keyword>
<dbReference type="OrthoDB" id="308383at2759"/>
<dbReference type="Gene3D" id="2.170.270.10">
    <property type="entry name" value="SET domain"/>
    <property type="match status" value="1"/>
</dbReference>
<feature type="region of interest" description="Disordered" evidence="8">
    <location>
        <begin position="548"/>
        <end position="577"/>
    </location>
</feature>
<dbReference type="FunFam" id="2.170.270.10:FF:000004">
    <property type="entry name" value="Histone-lysine N-methyltransferase"/>
    <property type="match status" value="1"/>
</dbReference>
<dbReference type="GO" id="GO:0042800">
    <property type="term" value="F:histone H3K4 methyltransferase activity"/>
    <property type="evidence" value="ECO:0007669"/>
    <property type="project" value="UniProtKB-ARBA"/>
</dbReference>
<keyword evidence="4" id="KW-0805">Transcription regulation</keyword>
<feature type="region of interest" description="Disordered" evidence="8">
    <location>
        <begin position="504"/>
        <end position="523"/>
    </location>
</feature>
<evidence type="ECO:0000256" key="7">
    <source>
        <dbReference type="ARBA" id="ARBA00023163"/>
    </source>
</evidence>
<dbReference type="InterPro" id="IPR047219">
    <property type="entry name" value="KMT2A_2B_SET"/>
</dbReference>
<dbReference type="EnsemblMetazoa" id="XM_022813535">
    <property type="protein sequence ID" value="XP_022669270"/>
    <property type="gene ID" value="LOC111253719"/>
</dbReference>
<evidence type="ECO:0008006" key="13">
    <source>
        <dbReference type="Google" id="ProtNLM"/>
    </source>
</evidence>
<keyword evidence="6" id="KW-0238">DNA-binding</keyword>
<feature type="compositionally biased region" description="Basic and acidic residues" evidence="8">
    <location>
        <begin position="392"/>
        <end position="405"/>
    </location>
</feature>
<organism evidence="11 12">
    <name type="scientific">Varroa destructor</name>
    <name type="common">Honeybee mite</name>
    <dbReference type="NCBI Taxonomy" id="109461"/>
    <lineage>
        <taxon>Eukaryota</taxon>
        <taxon>Metazoa</taxon>
        <taxon>Ecdysozoa</taxon>
        <taxon>Arthropoda</taxon>
        <taxon>Chelicerata</taxon>
        <taxon>Arachnida</taxon>
        <taxon>Acari</taxon>
        <taxon>Parasitiformes</taxon>
        <taxon>Mesostigmata</taxon>
        <taxon>Gamasina</taxon>
        <taxon>Dermanyssoidea</taxon>
        <taxon>Varroidae</taxon>
        <taxon>Varroa</taxon>
    </lineage>
</organism>
<dbReference type="SMART" id="SM00508">
    <property type="entry name" value="PostSET"/>
    <property type="match status" value="1"/>
</dbReference>
<feature type="region of interest" description="Disordered" evidence="8">
    <location>
        <begin position="272"/>
        <end position="321"/>
    </location>
</feature>
<feature type="domain" description="Post-SET" evidence="10">
    <location>
        <begin position="1211"/>
        <end position="1227"/>
    </location>
</feature>
<sequence length="1227" mass="129178">MDERVPINGLPPGYASGLGLGLPPHPLTSIGGGGGGNRPQQGGAAFSSGTSAYHGASGLHHPTPLGPVPTSAGASNIAYGLATRPQTPTSSQTQQQQQQPLYVPALLATPGPISATGLSSKLDYTTTGAPPSGLTPVPYGSMTGLPSAGLSSSYPMPPFGGAPVLYHPSPTAPMAGYISSSYATQQALLNAQAASSLALPPYYGHPATPSPSPLYSPAPSVDGTSEALHAKMLSQTPTCQTALTGSFKKNAPLHSSPFLSATSTSTTSVILPGHLTSPLHGGSFQSMTPGATPGVTPSPAPPTPSTPTLQKPTPTKVVKGGINPLFSAEHLFGHQLHATQVGAQGLQPSSVLTGGGHQGISPHSGITGLQGLPGPMMQPPGPALHSPGGTVVKRERTSPVVKRESPSPLGVARNGNGGSTLTSGFPVTTLPAPTPIHPTGPVLIKPKPEMPAKPKAILPKPQPVLATAQSYPYRPMMKIEPTSVGSPLSHATMLGLPVMAGISGLPSGHPSHPSTALSNHHPPVLAHQPAASLSQMASLSYTAPLSHPRLTSSVTSSSHSSSIGPLSSHPGISSVNNHLPPSAAAAAAVACVSSSSSPAPPPTSSAAAAAAAHAAFAAAGYHPAYAAAAAAAVFHQQHQQDLAISNQQVENHRQMSLQTGGTMLMPQPRNSHSMPLRLPEPSLCSGGRSFVSHLSSLSKVITATFGQPEQMSINHQKLAQISQQSVIAAVAQQHKEMEKRKEREQKDREKKKEKQKDRTSCGSTNREVIVIKEESQDDSKHDVFKQAASASVAGASLSAFGYTMTSSMATSVTTPTPAPFMDTYSSRSRTSTPATVIDKGDSKSSSATSLATSVASSAGSHAHRERGESPNHHQHPHDDHQIDSPATLHSATPSMSTSSMETTAPTTKKKRKSLLMPSRQENKDSKFHKHGKDGHLTSAIGTGGSASRGIKDVYSFESEGDDTTASLPGGRSAPTLPQFRSKPVAFPFGSTSSGSHRKRALVADEVAQTKFPAVTESCARATVYTRKGAYDMFDFLASRHRRPPRGEHDSDDDSDDDDHGEEVSMRQRRIDKDLHMVMQFYSLKETARHTVGVYRSKIHRRGVFAKRIIEAGEMVIEYSGELIRAILTDKRENNYKSRGIDCYMFKIDEDEVVDATMHGNAARFINHSCDPNCYSKCIEIFGKKHIVIYSQKRIRIGEELTYDYKFPKEEVKVPCTCGARKCRRYLN</sequence>
<feature type="region of interest" description="Disordered" evidence="8">
    <location>
        <begin position="730"/>
        <end position="766"/>
    </location>
</feature>
<dbReference type="RefSeq" id="XP_022669272.1">
    <property type="nucleotide sequence ID" value="XM_022813537.1"/>
</dbReference>
<dbReference type="KEGG" id="vde:111253719"/>
<dbReference type="GO" id="GO:0003677">
    <property type="term" value="F:DNA binding"/>
    <property type="evidence" value="ECO:0007669"/>
    <property type="project" value="UniProtKB-KW"/>
</dbReference>
<reference evidence="11" key="1">
    <citation type="submission" date="2021-01" db="UniProtKB">
        <authorList>
            <consortium name="EnsemblMetazoa"/>
        </authorList>
    </citation>
    <scope>IDENTIFICATION</scope>
</reference>
<feature type="compositionally biased region" description="Basic and acidic residues" evidence="8">
    <location>
        <begin position="865"/>
        <end position="882"/>
    </location>
</feature>
<feature type="region of interest" description="Disordered" evidence="8">
    <location>
        <begin position="19"/>
        <end position="72"/>
    </location>
</feature>
<dbReference type="SUPFAM" id="SSF82199">
    <property type="entry name" value="SET domain"/>
    <property type="match status" value="1"/>
</dbReference>
<feature type="compositionally biased region" description="Low complexity" evidence="8">
    <location>
        <begin position="890"/>
        <end position="906"/>
    </location>
</feature>
<dbReference type="PANTHER" id="PTHR45838">
    <property type="entry name" value="HISTONE-LYSINE-N-METHYLTRANSFERASE 2 KMT2 FAMILY MEMBER"/>
    <property type="match status" value="1"/>
</dbReference>
<feature type="compositionally biased region" description="Pro residues" evidence="8">
    <location>
        <begin position="296"/>
        <end position="305"/>
    </location>
</feature>
<feature type="compositionally biased region" description="Low complexity" evidence="8">
    <location>
        <begin position="504"/>
        <end position="514"/>
    </location>
</feature>
<dbReference type="RefSeq" id="XP_022669270.1">
    <property type="nucleotide sequence ID" value="XM_022813535.1"/>
</dbReference>
<evidence type="ECO:0000256" key="8">
    <source>
        <dbReference type="SAM" id="MobiDB-lite"/>
    </source>
</evidence>
<dbReference type="Proteomes" id="UP000594260">
    <property type="component" value="Unplaced"/>
</dbReference>
<evidence type="ECO:0000256" key="4">
    <source>
        <dbReference type="ARBA" id="ARBA00023015"/>
    </source>
</evidence>
<dbReference type="CDD" id="cd19170">
    <property type="entry name" value="SET_KMT2A_2B"/>
    <property type="match status" value="1"/>
</dbReference>
<evidence type="ECO:0000256" key="5">
    <source>
        <dbReference type="ARBA" id="ARBA00023117"/>
    </source>
</evidence>
<feature type="domain" description="SET" evidence="9">
    <location>
        <begin position="1089"/>
        <end position="1205"/>
    </location>
</feature>
<dbReference type="GeneID" id="111253719"/>
<evidence type="ECO:0000313" key="12">
    <source>
        <dbReference type="Proteomes" id="UP000594260"/>
    </source>
</evidence>
<dbReference type="PROSITE" id="PS50280">
    <property type="entry name" value="SET"/>
    <property type="match status" value="1"/>
</dbReference>
<feature type="compositionally biased region" description="Acidic residues" evidence="8">
    <location>
        <begin position="1049"/>
        <end position="1060"/>
    </location>
</feature>
<dbReference type="AlphaFoldDB" id="A0A7M7KMQ8"/>